<dbReference type="Pfam" id="PF00535">
    <property type="entry name" value="Glycos_transf_2"/>
    <property type="match status" value="1"/>
</dbReference>
<dbReference type="PANTHER" id="PTHR22916:SF51">
    <property type="entry name" value="GLYCOSYLTRANSFERASE EPSH-RELATED"/>
    <property type="match status" value="1"/>
</dbReference>
<keyword evidence="2" id="KW-0808">Transferase</keyword>
<keyword evidence="5" id="KW-1185">Reference proteome</keyword>
<dbReference type="PANTHER" id="PTHR22916">
    <property type="entry name" value="GLYCOSYLTRANSFERASE"/>
    <property type="match status" value="1"/>
</dbReference>
<dbReference type="SUPFAM" id="SSF53448">
    <property type="entry name" value="Nucleotide-diphospho-sugar transferases"/>
    <property type="match status" value="1"/>
</dbReference>
<evidence type="ECO:0000256" key="1">
    <source>
        <dbReference type="ARBA" id="ARBA00022676"/>
    </source>
</evidence>
<dbReference type="Proteomes" id="UP000224317">
    <property type="component" value="Unassembled WGS sequence"/>
</dbReference>
<dbReference type="GO" id="GO:0016757">
    <property type="term" value="F:glycosyltransferase activity"/>
    <property type="evidence" value="ECO:0007669"/>
    <property type="project" value="UniProtKB-KW"/>
</dbReference>
<gene>
    <name evidence="4" type="ORF">CSX00_03030</name>
</gene>
<evidence type="ECO:0000313" key="4">
    <source>
        <dbReference type="EMBL" id="PHU40937.1"/>
    </source>
</evidence>
<accession>A0A2G3ECJ6</accession>
<reference evidence="4" key="1">
    <citation type="submission" date="2017-10" db="EMBL/GenBank/DDBJ databases">
        <title>Resolving the taxonomy of Roseburia spp., Eubacterium rectale and Agathobacter spp. through phylogenomic analysis.</title>
        <authorList>
            <person name="Sheridan P.O."/>
            <person name="Walker A.W."/>
            <person name="Duncan S.H."/>
            <person name="Scott K.P."/>
            <person name="Toole P.W.O."/>
            <person name="Luis P."/>
            <person name="Flint H.J."/>
        </authorList>
    </citation>
    <scope>NUCLEOTIDE SEQUENCE [LARGE SCALE GENOMIC DNA]</scope>
    <source>
        <strain evidence="4">JK10</strain>
    </source>
</reference>
<name>A0A2G3ECJ6_9FIRM</name>
<dbReference type="Gene3D" id="3.90.550.10">
    <property type="entry name" value="Spore Coat Polysaccharide Biosynthesis Protein SpsA, Chain A"/>
    <property type="match status" value="1"/>
</dbReference>
<protein>
    <recommendedName>
        <fullName evidence="3">Glycosyltransferase 2-like domain-containing protein</fullName>
    </recommendedName>
</protein>
<keyword evidence="1" id="KW-0328">Glycosyltransferase</keyword>
<proteinExistence type="predicted"/>
<evidence type="ECO:0000313" key="5">
    <source>
        <dbReference type="Proteomes" id="UP000224317"/>
    </source>
</evidence>
<dbReference type="EMBL" id="PDYH01000010">
    <property type="protein sequence ID" value="PHU40937.1"/>
    <property type="molecule type" value="Genomic_DNA"/>
</dbReference>
<dbReference type="RefSeq" id="WP_090154055.1">
    <property type="nucleotide sequence ID" value="NZ_PDYH01000010.1"/>
</dbReference>
<dbReference type="InterPro" id="IPR029044">
    <property type="entry name" value="Nucleotide-diphossugar_trans"/>
</dbReference>
<dbReference type="InterPro" id="IPR001173">
    <property type="entry name" value="Glyco_trans_2-like"/>
</dbReference>
<evidence type="ECO:0000256" key="2">
    <source>
        <dbReference type="ARBA" id="ARBA00022679"/>
    </source>
</evidence>
<organism evidence="4 5">
    <name type="scientific">Pseudobutyrivibrio ruminis</name>
    <dbReference type="NCBI Taxonomy" id="46206"/>
    <lineage>
        <taxon>Bacteria</taxon>
        <taxon>Bacillati</taxon>
        <taxon>Bacillota</taxon>
        <taxon>Clostridia</taxon>
        <taxon>Lachnospirales</taxon>
        <taxon>Lachnospiraceae</taxon>
        <taxon>Pseudobutyrivibrio</taxon>
    </lineage>
</organism>
<evidence type="ECO:0000259" key="3">
    <source>
        <dbReference type="Pfam" id="PF00535"/>
    </source>
</evidence>
<comment type="caution">
    <text evidence="4">The sequence shown here is derived from an EMBL/GenBank/DDBJ whole genome shotgun (WGS) entry which is preliminary data.</text>
</comment>
<sequence>MDDIRFSIITAVYNNKKYLENAVVSVMQQNYANLEYIVVDDGSTDGTGELADELSKQYKNLRVIHQENKWIYASFNEGIKNAVGEYIYILNSDDKLKEDALEILDRSIDMYNHPDVIWTKVLLCECDDNQNVINRIDIDENITEDLFWKDEADLDVWHDLLRSNLMVNQANLYKRSTIKKYEFRNDVYGADYLFNLEIAKYIDSYLIISKPIYLFHKYRNGSNASIGKYYGYEHEMYNDFYKAGLELLNRRSIDSIQNKELIRKIRRANFTAELNAIILFDKSPINEKINYLKENVKDEVIDSVFDDKSEIERRIEKAIIRIESENTESK</sequence>
<dbReference type="AlphaFoldDB" id="A0A2G3ECJ6"/>
<feature type="domain" description="Glycosyltransferase 2-like" evidence="3">
    <location>
        <begin position="7"/>
        <end position="130"/>
    </location>
</feature>